<dbReference type="GeneID" id="18885612"/>
<proteinExistence type="predicted"/>
<gene>
    <name evidence="2" type="ORF">PUNSTDRAFT_75909</name>
</gene>
<dbReference type="KEGG" id="psq:PUNSTDRAFT_75909"/>
<feature type="domain" description="CHAT" evidence="1">
    <location>
        <begin position="7"/>
        <end position="236"/>
    </location>
</feature>
<dbReference type="Proteomes" id="UP000054196">
    <property type="component" value="Unassembled WGS sequence"/>
</dbReference>
<dbReference type="Pfam" id="PF12770">
    <property type="entry name" value="CHAT"/>
    <property type="match status" value="1"/>
</dbReference>
<reference evidence="3" key="1">
    <citation type="journal article" date="2012" name="Science">
        <title>The Paleozoic origin of enzymatic lignin decomposition reconstructed from 31 fungal genomes.</title>
        <authorList>
            <person name="Floudas D."/>
            <person name="Binder M."/>
            <person name="Riley R."/>
            <person name="Barry K."/>
            <person name="Blanchette R.A."/>
            <person name="Henrissat B."/>
            <person name="Martinez A.T."/>
            <person name="Otillar R."/>
            <person name="Spatafora J.W."/>
            <person name="Yadav J.S."/>
            <person name="Aerts A."/>
            <person name="Benoit I."/>
            <person name="Boyd A."/>
            <person name="Carlson A."/>
            <person name="Copeland A."/>
            <person name="Coutinho P.M."/>
            <person name="de Vries R.P."/>
            <person name="Ferreira P."/>
            <person name="Findley K."/>
            <person name="Foster B."/>
            <person name="Gaskell J."/>
            <person name="Glotzer D."/>
            <person name="Gorecki P."/>
            <person name="Heitman J."/>
            <person name="Hesse C."/>
            <person name="Hori C."/>
            <person name="Igarashi K."/>
            <person name="Jurgens J.A."/>
            <person name="Kallen N."/>
            <person name="Kersten P."/>
            <person name="Kohler A."/>
            <person name="Kuees U."/>
            <person name="Kumar T.K.A."/>
            <person name="Kuo A."/>
            <person name="LaButti K."/>
            <person name="Larrondo L.F."/>
            <person name="Lindquist E."/>
            <person name="Ling A."/>
            <person name="Lombard V."/>
            <person name="Lucas S."/>
            <person name="Lundell T."/>
            <person name="Martin R."/>
            <person name="McLaughlin D.J."/>
            <person name="Morgenstern I."/>
            <person name="Morin E."/>
            <person name="Murat C."/>
            <person name="Nagy L.G."/>
            <person name="Nolan M."/>
            <person name="Ohm R.A."/>
            <person name="Patyshakuliyeva A."/>
            <person name="Rokas A."/>
            <person name="Ruiz-Duenas F.J."/>
            <person name="Sabat G."/>
            <person name="Salamov A."/>
            <person name="Samejima M."/>
            <person name="Schmutz J."/>
            <person name="Slot J.C."/>
            <person name="St John F."/>
            <person name="Stenlid J."/>
            <person name="Sun H."/>
            <person name="Sun S."/>
            <person name="Syed K."/>
            <person name="Tsang A."/>
            <person name="Wiebenga A."/>
            <person name="Young D."/>
            <person name="Pisabarro A."/>
            <person name="Eastwood D.C."/>
            <person name="Martin F."/>
            <person name="Cullen D."/>
            <person name="Grigoriev I.V."/>
            <person name="Hibbett D.S."/>
        </authorList>
    </citation>
    <scope>NUCLEOTIDE SEQUENCE [LARGE SCALE GENOMIC DNA]</scope>
    <source>
        <strain evidence="3">HHB-11173 SS5</strain>
    </source>
</reference>
<evidence type="ECO:0000259" key="1">
    <source>
        <dbReference type="Pfam" id="PF12770"/>
    </source>
</evidence>
<keyword evidence="3" id="KW-1185">Reference proteome</keyword>
<dbReference type="HOGENOM" id="CLU_001305_1_0_1"/>
<dbReference type="InterPro" id="IPR024983">
    <property type="entry name" value="CHAT_dom"/>
</dbReference>
<sequence length="237" mass="25839">SDYVVSSYTPTLGVLISAREAAMPKKQEMRALVAAVPRSDASQCKDLLSTRDEVSYIRDALPKESLIPLLPEDDALVGDGGGMSAKGLLDKLPKATILHLACHGQQNSDDPLKSGFVMRDEMLTIERLVPEPLPNAFLGFLSACETAKGDEEQPDQTIHLAATLLFAGFKSVIATLWSMEDIDGPQIAKSVYRDIFSGDSEYIDPDDIAYALDGAVQELREIHPDPSRWAPYIHLGI</sequence>
<evidence type="ECO:0000313" key="2">
    <source>
        <dbReference type="EMBL" id="EIN04764.1"/>
    </source>
</evidence>
<dbReference type="RefSeq" id="XP_007388157.1">
    <property type="nucleotide sequence ID" value="XM_007388095.1"/>
</dbReference>
<dbReference type="OMA" id="HASITHF"/>
<evidence type="ECO:0000313" key="3">
    <source>
        <dbReference type="Proteomes" id="UP000054196"/>
    </source>
</evidence>
<protein>
    <recommendedName>
        <fullName evidence="1">CHAT domain-containing protein</fullName>
    </recommendedName>
</protein>
<accession>R7S4K1</accession>
<dbReference type="OrthoDB" id="9991317at2759"/>
<feature type="non-terminal residue" evidence="2">
    <location>
        <position position="1"/>
    </location>
</feature>
<dbReference type="EMBL" id="JH687553">
    <property type="protein sequence ID" value="EIN04764.1"/>
    <property type="molecule type" value="Genomic_DNA"/>
</dbReference>
<name>R7S4K1_PUNST</name>
<organism evidence="2 3">
    <name type="scientific">Punctularia strigosozonata (strain HHB-11173)</name>
    <name type="common">White-rot fungus</name>
    <dbReference type="NCBI Taxonomy" id="741275"/>
    <lineage>
        <taxon>Eukaryota</taxon>
        <taxon>Fungi</taxon>
        <taxon>Dikarya</taxon>
        <taxon>Basidiomycota</taxon>
        <taxon>Agaricomycotina</taxon>
        <taxon>Agaricomycetes</taxon>
        <taxon>Corticiales</taxon>
        <taxon>Punctulariaceae</taxon>
        <taxon>Punctularia</taxon>
    </lineage>
</organism>
<dbReference type="AlphaFoldDB" id="R7S4K1"/>
<dbReference type="eggNOG" id="KOG4626">
    <property type="taxonomic scope" value="Eukaryota"/>
</dbReference>